<comment type="similarity">
    <text evidence="2 8">Belongs to the UDPGP type 1 family.</text>
</comment>
<dbReference type="EC" id="2.7.7.9" evidence="3 8"/>
<feature type="binding site" evidence="10">
    <location>
        <position position="197"/>
    </location>
    <ligand>
        <name>UTP</name>
        <dbReference type="ChEBI" id="CHEBI:46398"/>
    </ligand>
</feature>
<reference evidence="11" key="1">
    <citation type="submission" date="2021-01" db="UniProtKB">
        <authorList>
            <consortium name="EnsemblPlants"/>
        </authorList>
    </citation>
    <scope>IDENTIFICATION</scope>
</reference>
<accession>A0A7N0UUT9</accession>
<name>A0A7N0UUT9_KALFE</name>
<keyword evidence="5 8" id="KW-0808">Transferase</keyword>
<proteinExistence type="inferred from homology"/>
<dbReference type="InterPro" id="IPR029044">
    <property type="entry name" value="Nucleotide-diphossugar_trans"/>
</dbReference>
<keyword evidence="6 8" id="KW-0548">Nucleotidyltransferase</keyword>
<dbReference type="EnsemblPlants" id="Kaladp0085s0047.1.v1.1">
    <property type="protein sequence ID" value="Kaladp0085s0047.1.v1.1"/>
    <property type="gene ID" value="Kaladp0085s0047.v1.1"/>
</dbReference>
<dbReference type="SUPFAM" id="SSF53448">
    <property type="entry name" value="Nucleotide-diphospho-sugar transferases"/>
    <property type="match status" value="1"/>
</dbReference>
<evidence type="ECO:0000256" key="9">
    <source>
        <dbReference type="PIRSR" id="PIRSR000806-1"/>
    </source>
</evidence>
<feature type="binding site" evidence="10">
    <location>
        <position position="366"/>
    </location>
    <ligand>
        <name>UTP</name>
        <dbReference type="ChEBI" id="CHEBI:46398"/>
    </ligand>
</feature>
<evidence type="ECO:0000256" key="8">
    <source>
        <dbReference type="PIRNR" id="PIRNR000806"/>
    </source>
</evidence>
<dbReference type="Gramene" id="Kaladp0085s0047.1.v1.1">
    <property type="protein sequence ID" value="Kaladp0085s0047.1.v1.1"/>
    <property type="gene ID" value="Kaladp0085s0047.v1.1"/>
</dbReference>
<dbReference type="PIRSF" id="PIRSF000806">
    <property type="entry name" value="UDPGP"/>
    <property type="match status" value="1"/>
</dbReference>
<dbReference type="InterPro" id="IPR016267">
    <property type="entry name" value="UDPGP_trans"/>
</dbReference>
<evidence type="ECO:0000313" key="11">
    <source>
        <dbReference type="EnsemblPlants" id="Kaladp0085s0047.1.v1.1"/>
    </source>
</evidence>
<evidence type="ECO:0000256" key="5">
    <source>
        <dbReference type="ARBA" id="ARBA00022679"/>
    </source>
</evidence>
<dbReference type="Gene3D" id="2.160.10.10">
    <property type="entry name" value="Hexapeptide repeat proteins"/>
    <property type="match status" value="1"/>
</dbReference>
<dbReference type="FunFam" id="3.90.550.10:FF:000073">
    <property type="entry name" value="UTP--glucose-1-phosphate uridylyltransferase"/>
    <property type="match status" value="1"/>
</dbReference>
<protein>
    <recommendedName>
        <fullName evidence="3 8">UTP--glucose-1-phosphate uridylyltransferase</fullName>
        <ecNumber evidence="3 8">2.7.7.9</ecNumber>
    </recommendedName>
</protein>
<dbReference type="Pfam" id="PF01704">
    <property type="entry name" value="UDPGP"/>
    <property type="match status" value="1"/>
</dbReference>
<feature type="binding site" evidence="10">
    <location>
        <position position="105"/>
    </location>
    <ligand>
        <name>UTP</name>
        <dbReference type="ChEBI" id="CHEBI:46398"/>
    </ligand>
</feature>
<dbReference type="PANTHER" id="PTHR43511">
    <property type="match status" value="1"/>
</dbReference>
<evidence type="ECO:0000256" key="6">
    <source>
        <dbReference type="ARBA" id="ARBA00022695"/>
    </source>
</evidence>
<dbReference type="AlphaFoldDB" id="A0A7N0UUT9"/>
<dbReference type="GO" id="GO:0003983">
    <property type="term" value="F:UTP:glucose-1-phosphate uridylyltransferase activity"/>
    <property type="evidence" value="ECO:0007669"/>
    <property type="project" value="UniProtKB-EC"/>
</dbReference>
<dbReference type="OMA" id="PSQHTED"/>
<sequence>MAAATIAPADSDKISALLSAVSALHQISENEKSGFISLVSRYLSGEAQHIEWSKIKTPTDEVVVPYDTLSSVPEDPSETKKLLDKLVVLKLNGGLGTTMGCTGPKSVIEVRNGLTFLDLIVLQIENLNKKYGCNVPLLLMNSFNTHDDTQKIVEKYAKSNIEIHTFNQSQYPRLVVDDFTPLASKGVTGKDGWYPPGHGDVFPSLNNSGKLDALLSQGKEYVFVANSDNLGATVDLKILNHLIQNKNEYCMEVTPKTLADVKGGTLISYEGKVQLLEIAQVPDEHVNEFKSIEKFKIFNTNNLWVNLSAIKRLVEADALKMEIIPNPKEVEGFKVLQLETAAGAAIRFFDNAIGVNVPRSRFLPVKATSDLLLVQSDLYTLEDGFVIRNPARTNPTNPSIELGPEFKKVSNFLSRFKSIPSIIELDSLKVIGDVWFGVNIKLKGKVSIVGKAKLEIPDGAVIENKEINGAEDL</sequence>
<evidence type="ECO:0000256" key="1">
    <source>
        <dbReference type="ARBA" id="ARBA00004496"/>
    </source>
</evidence>
<comment type="subcellular location">
    <subcellularLocation>
        <location evidence="1">Cytoplasm</location>
    </subcellularLocation>
</comment>
<dbReference type="GO" id="GO:0006011">
    <property type="term" value="P:UDP-alpha-D-glucose metabolic process"/>
    <property type="evidence" value="ECO:0007669"/>
    <property type="project" value="UniProtKB-UniRule"/>
</dbReference>
<feature type="binding site" evidence="10">
    <location>
        <position position="168"/>
    </location>
    <ligand>
        <name>UTP</name>
        <dbReference type="ChEBI" id="CHEBI:46398"/>
    </ligand>
</feature>
<evidence type="ECO:0000256" key="3">
    <source>
        <dbReference type="ARBA" id="ARBA00012415"/>
    </source>
</evidence>
<dbReference type="Gene3D" id="3.90.550.10">
    <property type="entry name" value="Spore Coat Polysaccharide Biosynthesis Protein SpsA, Chain A"/>
    <property type="match status" value="1"/>
</dbReference>
<dbReference type="CDD" id="cd00897">
    <property type="entry name" value="UGPase_euk"/>
    <property type="match status" value="1"/>
</dbReference>
<evidence type="ECO:0000256" key="10">
    <source>
        <dbReference type="PIRSR" id="PIRSR000806-2"/>
    </source>
</evidence>
<dbReference type="Proteomes" id="UP000594263">
    <property type="component" value="Unplaced"/>
</dbReference>
<keyword evidence="12" id="KW-1185">Reference proteome</keyword>
<evidence type="ECO:0000313" key="12">
    <source>
        <dbReference type="Proteomes" id="UP000594263"/>
    </source>
</evidence>
<feature type="binding site" evidence="9">
    <location>
        <position position="198"/>
    </location>
    <ligand>
        <name>substrate</name>
    </ligand>
</feature>
<keyword evidence="4" id="KW-0963">Cytoplasm</keyword>
<organism evidence="11 12">
    <name type="scientific">Kalanchoe fedtschenkoi</name>
    <name type="common">Lavender scallops</name>
    <name type="synonym">South American air plant</name>
    <dbReference type="NCBI Taxonomy" id="63787"/>
    <lineage>
        <taxon>Eukaryota</taxon>
        <taxon>Viridiplantae</taxon>
        <taxon>Streptophyta</taxon>
        <taxon>Embryophyta</taxon>
        <taxon>Tracheophyta</taxon>
        <taxon>Spermatophyta</taxon>
        <taxon>Magnoliopsida</taxon>
        <taxon>eudicotyledons</taxon>
        <taxon>Gunneridae</taxon>
        <taxon>Pentapetalae</taxon>
        <taxon>Saxifragales</taxon>
        <taxon>Crassulaceae</taxon>
        <taxon>Kalanchoe</taxon>
    </lineage>
</organism>
<dbReference type="GO" id="GO:0005737">
    <property type="term" value="C:cytoplasm"/>
    <property type="evidence" value="ECO:0007669"/>
    <property type="project" value="UniProtKB-SubCell"/>
</dbReference>
<comment type="catalytic activity">
    <reaction evidence="7 8">
        <text>alpha-D-glucose 1-phosphate + UTP + H(+) = UDP-alpha-D-glucose + diphosphate</text>
        <dbReference type="Rhea" id="RHEA:19889"/>
        <dbReference type="ChEBI" id="CHEBI:15378"/>
        <dbReference type="ChEBI" id="CHEBI:33019"/>
        <dbReference type="ChEBI" id="CHEBI:46398"/>
        <dbReference type="ChEBI" id="CHEBI:58601"/>
        <dbReference type="ChEBI" id="CHEBI:58885"/>
        <dbReference type="EC" id="2.7.7.9"/>
    </reaction>
</comment>
<evidence type="ECO:0000256" key="2">
    <source>
        <dbReference type="ARBA" id="ARBA00010401"/>
    </source>
</evidence>
<dbReference type="GO" id="GO:0052543">
    <property type="term" value="P:callose deposition in cell wall"/>
    <property type="evidence" value="ECO:0007669"/>
    <property type="project" value="UniProtKB-ARBA"/>
</dbReference>
<evidence type="ECO:0000256" key="7">
    <source>
        <dbReference type="ARBA" id="ARBA00048128"/>
    </source>
</evidence>
<dbReference type="FunFam" id="2.160.10.10:FF:000001">
    <property type="entry name" value="UTP--glucose-1-phosphate uridylyltransferase"/>
    <property type="match status" value="1"/>
</dbReference>
<evidence type="ECO:0000256" key="4">
    <source>
        <dbReference type="ARBA" id="ARBA00022490"/>
    </source>
</evidence>
<dbReference type="InterPro" id="IPR002618">
    <property type="entry name" value="UDPGP_fam"/>
</dbReference>
<feature type="binding site" evidence="10">
    <location>
        <position position="228"/>
    </location>
    <ligand>
        <name>UTP</name>
        <dbReference type="ChEBI" id="CHEBI:46398"/>
    </ligand>
</feature>